<keyword evidence="2 3" id="KW-0067">ATP-binding</keyword>
<gene>
    <name evidence="3" type="primary">coaE</name>
    <name evidence="5" type="ORF">AXK61_07330</name>
</gene>
<evidence type="ECO:0000256" key="1">
    <source>
        <dbReference type="ARBA" id="ARBA00022741"/>
    </source>
</evidence>
<comment type="similarity">
    <text evidence="3">Belongs to the CoaE family.</text>
</comment>
<keyword evidence="3" id="KW-0173">Coenzyme A biosynthesis</keyword>
<comment type="function">
    <text evidence="3">Catalyzes the phosphorylation of the 3'-hydroxyl group of dephosphocoenzyme A to form coenzyme A.</text>
</comment>
<dbReference type="InterPro" id="IPR001977">
    <property type="entry name" value="Depp_CoAkinase"/>
</dbReference>
<evidence type="ECO:0000313" key="6">
    <source>
        <dbReference type="Proteomes" id="UP000070409"/>
    </source>
</evidence>
<comment type="catalytic activity">
    <reaction evidence="3">
        <text>3'-dephospho-CoA + ATP = ADP + CoA + H(+)</text>
        <dbReference type="Rhea" id="RHEA:18245"/>
        <dbReference type="ChEBI" id="CHEBI:15378"/>
        <dbReference type="ChEBI" id="CHEBI:30616"/>
        <dbReference type="ChEBI" id="CHEBI:57287"/>
        <dbReference type="ChEBI" id="CHEBI:57328"/>
        <dbReference type="ChEBI" id="CHEBI:456216"/>
        <dbReference type="EC" id="2.7.1.24"/>
    </reaction>
</comment>
<evidence type="ECO:0000256" key="3">
    <source>
        <dbReference type="HAMAP-Rule" id="MF_00376"/>
    </source>
</evidence>
<reference evidence="5 6" key="1">
    <citation type="submission" date="2016-02" db="EMBL/GenBank/DDBJ databases">
        <authorList>
            <person name="Teng J.L."/>
            <person name="Tang Y."/>
            <person name="Huang Y."/>
            <person name="Guo F."/>
            <person name="Wei W."/>
            <person name="Chen J.H."/>
            <person name="Wong S.Y."/>
            <person name="Lau S.K."/>
            <person name="Woo P.C."/>
        </authorList>
    </citation>
    <scope>NUCLEOTIDE SEQUENCE [LARGE SCALE GENOMIC DNA]</scope>
    <source>
        <strain evidence="5 6">JCM 13375</strain>
    </source>
</reference>
<keyword evidence="3" id="KW-0808">Transferase</keyword>
<sequence length="298" mass="31038">MVRIGLTGGIGAGKSTVAKELAALGAVIVDGDKIAREVVEPGTPGLAALVEAFGDGILAEDGSLNRPALAAIAFSDDESRAKLNAITHPLVGARSAELIAAAGPDAVIVQDIPLLVENKVAPMFHLVVIVWVDAEERVRRLVGSRGMAEEDARARIAAQATDEQRRAVADVWLENTGTEEQARAAVRALWADRIAPLVTNVLAHRPAVDAPELDDPAYAERLVGRLWVTLGADARDVSADGADGTVVLAEGVTADAVADRLGDAGFARTGADRFRGSDPGRAVTVRVVVPEGVVRPPE</sequence>
<dbReference type="RefSeq" id="WP_068746697.1">
    <property type="nucleotide sequence ID" value="NZ_LSRE01000044.1"/>
</dbReference>
<dbReference type="InterPro" id="IPR027417">
    <property type="entry name" value="P-loop_NTPase"/>
</dbReference>
<evidence type="ECO:0000256" key="4">
    <source>
        <dbReference type="NCBIfam" id="TIGR00152"/>
    </source>
</evidence>
<dbReference type="HAMAP" id="MF_00376">
    <property type="entry name" value="Dephospho_CoA_kinase"/>
    <property type="match status" value="1"/>
</dbReference>
<evidence type="ECO:0000256" key="2">
    <source>
        <dbReference type="ARBA" id="ARBA00022840"/>
    </source>
</evidence>
<dbReference type="SUPFAM" id="SSF52540">
    <property type="entry name" value="P-loop containing nucleoside triphosphate hydrolases"/>
    <property type="match status" value="1"/>
</dbReference>
<evidence type="ECO:0000313" key="5">
    <source>
        <dbReference type="EMBL" id="KXO91389.1"/>
    </source>
</evidence>
<dbReference type="NCBIfam" id="NF002879">
    <property type="entry name" value="PRK03333.1"/>
    <property type="match status" value="1"/>
</dbReference>
<keyword evidence="3" id="KW-0963">Cytoplasm</keyword>
<comment type="pathway">
    <text evidence="3">Cofactor biosynthesis; coenzyme A biosynthesis; CoA from (R)-pantothenate: step 5/5.</text>
</comment>
<dbReference type="EMBL" id="LSRE01000044">
    <property type="protein sequence ID" value="KXO91389.1"/>
    <property type="molecule type" value="Genomic_DNA"/>
</dbReference>
<protein>
    <recommendedName>
        <fullName evidence="3 4">Dephospho-CoA kinase</fullName>
        <ecNumber evidence="3 4">2.7.1.24</ecNumber>
    </recommendedName>
    <alternativeName>
        <fullName evidence="3">Dephosphocoenzyme A kinase</fullName>
    </alternativeName>
</protein>
<dbReference type="NCBIfam" id="TIGR00152">
    <property type="entry name" value="dephospho-CoA kinase"/>
    <property type="match status" value="1"/>
</dbReference>
<comment type="subcellular location">
    <subcellularLocation>
        <location evidence="3">Cytoplasm</location>
    </subcellularLocation>
</comment>
<comment type="caution">
    <text evidence="5">The sequence shown here is derived from an EMBL/GenBank/DDBJ whole genome shotgun (WGS) entry which is preliminary data.</text>
</comment>
<keyword evidence="1 3" id="KW-0547">Nucleotide-binding</keyword>
<name>A0A137YZL7_9ACTN</name>
<keyword evidence="3 5" id="KW-0418">Kinase</keyword>
<dbReference type="CDD" id="cd02022">
    <property type="entry name" value="DPCK"/>
    <property type="match status" value="1"/>
</dbReference>
<dbReference type="GO" id="GO:0016301">
    <property type="term" value="F:kinase activity"/>
    <property type="evidence" value="ECO:0007669"/>
    <property type="project" value="UniProtKB-KW"/>
</dbReference>
<organism evidence="5 6">
    <name type="scientific">Tsukamurella pseudospumae</name>
    <dbReference type="NCBI Taxonomy" id="239498"/>
    <lineage>
        <taxon>Bacteria</taxon>
        <taxon>Bacillati</taxon>
        <taxon>Actinomycetota</taxon>
        <taxon>Actinomycetes</taxon>
        <taxon>Mycobacteriales</taxon>
        <taxon>Tsukamurellaceae</taxon>
        <taxon>Tsukamurella</taxon>
    </lineage>
</organism>
<dbReference type="PROSITE" id="PS51219">
    <property type="entry name" value="DPCK"/>
    <property type="match status" value="1"/>
</dbReference>
<dbReference type="Pfam" id="PF01121">
    <property type="entry name" value="CoaE"/>
    <property type="match status" value="1"/>
</dbReference>
<feature type="binding site" evidence="3">
    <location>
        <begin position="11"/>
        <end position="16"/>
    </location>
    <ligand>
        <name>ATP</name>
        <dbReference type="ChEBI" id="CHEBI:30616"/>
    </ligand>
</feature>
<proteinExistence type="inferred from homology"/>
<dbReference type="EC" id="2.7.1.24" evidence="3 4"/>
<dbReference type="Gene3D" id="3.40.50.300">
    <property type="entry name" value="P-loop containing nucleotide triphosphate hydrolases"/>
    <property type="match status" value="1"/>
</dbReference>
<keyword evidence="6" id="KW-1185">Reference proteome</keyword>
<dbReference type="PANTHER" id="PTHR10695">
    <property type="entry name" value="DEPHOSPHO-COA KINASE-RELATED"/>
    <property type="match status" value="1"/>
</dbReference>
<accession>A0A137YZL7</accession>
<dbReference type="Proteomes" id="UP000070409">
    <property type="component" value="Unassembled WGS sequence"/>
</dbReference>
<dbReference type="PANTHER" id="PTHR10695:SF46">
    <property type="entry name" value="BIFUNCTIONAL COENZYME A SYNTHASE-RELATED"/>
    <property type="match status" value="1"/>
</dbReference>